<evidence type="ECO:0000313" key="4">
    <source>
        <dbReference type="Proteomes" id="UP000673691"/>
    </source>
</evidence>
<dbReference type="Proteomes" id="UP000673691">
    <property type="component" value="Unassembled WGS sequence"/>
</dbReference>
<evidence type="ECO:0000256" key="2">
    <source>
        <dbReference type="SAM" id="Phobius"/>
    </source>
</evidence>
<keyword evidence="2" id="KW-0812">Transmembrane</keyword>
<keyword evidence="4" id="KW-1185">Reference proteome</keyword>
<gene>
    <name evidence="3" type="ORF">BJ554DRAFT_1502</name>
</gene>
<organism evidence="3 4">
    <name type="scientific">Olpidium bornovanus</name>
    <dbReference type="NCBI Taxonomy" id="278681"/>
    <lineage>
        <taxon>Eukaryota</taxon>
        <taxon>Fungi</taxon>
        <taxon>Fungi incertae sedis</taxon>
        <taxon>Olpidiomycota</taxon>
        <taxon>Olpidiomycotina</taxon>
        <taxon>Olpidiomycetes</taxon>
        <taxon>Olpidiales</taxon>
        <taxon>Olpidiaceae</taxon>
        <taxon>Olpidium</taxon>
    </lineage>
</organism>
<reference evidence="3 4" key="1">
    <citation type="journal article" name="Sci. Rep.">
        <title>Genome-scale phylogenetic analyses confirm Olpidium as the closest living zoosporic fungus to the non-flagellated, terrestrial fungi.</title>
        <authorList>
            <person name="Chang Y."/>
            <person name="Rochon D."/>
            <person name="Sekimoto S."/>
            <person name="Wang Y."/>
            <person name="Chovatia M."/>
            <person name="Sandor L."/>
            <person name="Salamov A."/>
            <person name="Grigoriev I.V."/>
            <person name="Stajich J.E."/>
            <person name="Spatafora J.W."/>
        </authorList>
    </citation>
    <scope>NUCLEOTIDE SEQUENCE [LARGE SCALE GENOMIC DNA]</scope>
    <source>
        <strain evidence="3">S191</strain>
    </source>
</reference>
<proteinExistence type="predicted"/>
<feature type="region of interest" description="Disordered" evidence="1">
    <location>
        <begin position="1"/>
        <end position="92"/>
    </location>
</feature>
<comment type="caution">
    <text evidence="3">The sequence shown here is derived from an EMBL/GenBank/DDBJ whole genome shotgun (WGS) entry which is preliminary data.</text>
</comment>
<sequence>MSPPPETAYWQPSSVQAVPLSRGGDDNRPAADPQFPTARVGHGSGGPTLAVSHSANTDFQVGGNHGVRRPKQDPSDPSEEMEEESSVRRTKRRKLASFLERREVHWAVLSLIFVDMCLVIAALAAAVLDPEGGELEYLTYA</sequence>
<feature type="transmembrane region" description="Helical" evidence="2">
    <location>
        <begin position="104"/>
        <end position="128"/>
    </location>
</feature>
<dbReference type="AlphaFoldDB" id="A0A8H7ZRY2"/>
<accession>A0A8H7ZRY2</accession>
<name>A0A8H7ZRY2_9FUNG</name>
<evidence type="ECO:0000313" key="3">
    <source>
        <dbReference type="EMBL" id="KAG5458296.1"/>
    </source>
</evidence>
<protein>
    <submittedName>
        <fullName evidence="3">Uncharacterized protein</fullName>
    </submittedName>
</protein>
<keyword evidence="2" id="KW-0472">Membrane</keyword>
<dbReference type="EMBL" id="JAEFCI010008696">
    <property type="protein sequence ID" value="KAG5458296.1"/>
    <property type="molecule type" value="Genomic_DNA"/>
</dbReference>
<keyword evidence="2" id="KW-1133">Transmembrane helix</keyword>
<evidence type="ECO:0000256" key="1">
    <source>
        <dbReference type="SAM" id="MobiDB-lite"/>
    </source>
</evidence>